<reference evidence="11 12" key="1">
    <citation type="submission" date="2017-08" db="EMBL/GenBank/DDBJ databases">
        <title>Comparative genomics of non-oral Prevotella species.</title>
        <authorList>
            <person name="Accetto T."/>
            <person name="Nograsek B."/>
            <person name="Avgustin G."/>
        </authorList>
    </citation>
    <scope>NUCLEOTIDE SEQUENCE [LARGE SCALE GENOMIC DNA]</scope>
    <source>
        <strain evidence="11 12">TC1-1</strain>
    </source>
</reference>
<evidence type="ECO:0000256" key="3">
    <source>
        <dbReference type="ARBA" id="ARBA00022759"/>
    </source>
</evidence>
<evidence type="ECO:0000256" key="9">
    <source>
        <dbReference type="ARBA" id="ARBA00038592"/>
    </source>
</evidence>
<dbReference type="NCBIfam" id="TIGR03639">
    <property type="entry name" value="cas1_NMENI"/>
    <property type="match status" value="1"/>
</dbReference>
<evidence type="ECO:0000256" key="5">
    <source>
        <dbReference type="ARBA" id="ARBA00022842"/>
    </source>
</evidence>
<comment type="caution">
    <text evidence="11">The sequence shown here is derived from an EMBL/GenBank/DDBJ whole genome shotgun (WGS) entry which is preliminary data.</text>
</comment>
<feature type="binding site" evidence="10">
    <location>
        <position position="148"/>
    </location>
    <ligand>
        <name>Mn(2+)</name>
        <dbReference type="ChEBI" id="CHEBI:29035"/>
    </ligand>
</feature>
<comment type="similarity">
    <text evidence="10">Belongs to the CRISPR-associated endonuclease Cas1 family.</text>
</comment>
<keyword evidence="12" id="KW-1185">Reference proteome</keyword>
<sequence length="294" mass="33486">MLKQTLFFSTPVRLSLKDLQLVISWKDSQDIVTRPIEDIGFMIIENQMIYLTIPLMNELVKNNVCVIFCDSKGMPCSILQGLDTNSTQGETLKYQISAPEPAKKQAWKQIIEHKIKNQSLVLDKIHGVGDKLKPYYLRVKSGDTSNMEGIAARQYWQLLFGKDFKREREGIPPNNFLNYGYAILRAATVRAILGSGLMPGLGLFHRNRYNAFPLADDLMEAYRPFVDNIVYEITEECNIDLTKDVKRRLLSILTIDVKMGKVTRPLEVALTSTTASLVKYYKGESKNLNLPIFI</sequence>
<name>A0ABX4EFH3_SEGBR</name>
<comment type="subunit">
    <text evidence="9 10">Homodimer, forms a heterotetramer with a Cas2 homodimer.</text>
</comment>
<organism evidence="11 12">
    <name type="scientific">Segatella bryantii</name>
    <name type="common">Prevotella bryantii</name>
    <dbReference type="NCBI Taxonomy" id="77095"/>
    <lineage>
        <taxon>Bacteria</taxon>
        <taxon>Pseudomonadati</taxon>
        <taxon>Bacteroidota</taxon>
        <taxon>Bacteroidia</taxon>
        <taxon>Bacteroidales</taxon>
        <taxon>Prevotellaceae</taxon>
        <taxon>Segatella</taxon>
    </lineage>
</organism>
<evidence type="ECO:0000313" key="11">
    <source>
        <dbReference type="EMBL" id="OYP53852.1"/>
    </source>
</evidence>
<dbReference type="Gene3D" id="1.20.120.920">
    <property type="entry name" value="CRISPR-associated endonuclease Cas1, C-terminal domain"/>
    <property type="match status" value="1"/>
</dbReference>
<evidence type="ECO:0000256" key="1">
    <source>
        <dbReference type="ARBA" id="ARBA00022722"/>
    </source>
</evidence>
<dbReference type="GO" id="GO:0004519">
    <property type="term" value="F:endonuclease activity"/>
    <property type="evidence" value="ECO:0007669"/>
    <property type="project" value="UniProtKB-KW"/>
</dbReference>
<evidence type="ECO:0000256" key="8">
    <source>
        <dbReference type="ARBA" id="ARBA00023211"/>
    </source>
</evidence>
<evidence type="ECO:0000256" key="6">
    <source>
        <dbReference type="ARBA" id="ARBA00023118"/>
    </source>
</evidence>
<feature type="binding site" evidence="10">
    <location>
        <position position="205"/>
    </location>
    <ligand>
        <name>Mn(2+)</name>
        <dbReference type="ChEBI" id="CHEBI:29035"/>
    </ligand>
</feature>
<dbReference type="EMBL" id="NPJF01000052">
    <property type="protein sequence ID" value="OYP53852.1"/>
    <property type="molecule type" value="Genomic_DNA"/>
</dbReference>
<comment type="cofactor">
    <cofactor evidence="10">
        <name>Mg(2+)</name>
        <dbReference type="ChEBI" id="CHEBI:18420"/>
    </cofactor>
    <cofactor evidence="10">
        <name>Mn(2+)</name>
        <dbReference type="ChEBI" id="CHEBI:29035"/>
    </cofactor>
</comment>
<evidence type="ECO:0000313" key="12">
    <source>
        <dbReference type="Proteomes" id="UP000216189"/>
    </source>
</evidence>
<keyword evidence="1 10" id="KW-0540">Nuclease</keyword>
<dbReference type="InterPro" id="IPR019855">
    <property type="entry name" value="CRISPR-assoc_Cas1_NMENI"/>
</dbReference>
<feature type="binding site" evidence="10">
    <location>
        <position position="220"/>
    </location>
    <ligand>
        <name>Mn(2+)</name>
        <dbReference type="ChEBI" id="CHEBI:29035"/>
    </ligand>
</feature>
<dbReference type="PANTHER" id="PTHR34353">
    <property type="entry name" value="CRISPR-ASSOCIATED ENDONUCLEASE CAS1 1"/>
    <property type="match status" value="1"/>
</dbReference>
<keyword evidence="4 10" id="KW-0378">Hydrolase</keyword>
<dbReference type="PANTHER" id="PTHR34353:SF2">
    <property type="entry name" value="CRISPR-ASSOCIATED ENDONUCLEASE CAS1 1"/>
    <property type="match status" value="1"/>
</dbReference>
<dbReference type="InterPro" id="IPR042206">
    <property type="entry name" value="CRISPR-assoc_Cas1_C"/>
</dbReference>
<dbReference type="RefSeq" id="WP_094448897.1">
    <property type="nucleotide sequence ID" value="NZ_CP091802.1"/>
</dbReference>
<protein>
    <recommendedName>
        <fullName evidence="10">CRISPR-associated endonuclease Cas1</fullName>
        <ecNumber evidence="10">3.1.-.-</ecNumber>
    </recommendedName>
</protein>
<evidence type="ECO:0000256" key="7">
    <source>
        <dbReference type="ARBA" id="ARBA00023125"/>
    </source>
</evidence>
<proteinExistence type="inferred from homology"/>
<evidence type="ECO:0000256" key="10">
    <source>
        <dbReference type="HAMAP-Rule" id="MF_01470"/>
    </source>
</evidence>
<evidence type="ECO:0000256" key="2">
    <source>
        <dbReference type="ARBA" id="ARBA00022723"/>
    </source>
</evidence>
<keyword evidence="3 10" id="KW-0255">Endonuclease</keyword>
<gene>
    <name evidence="10" type="primary">cas1</name>
    <name evidence="11" type="ORF">CIK91_11100</name>
</gene>
<dbReference type="InterPro" id="IPR050646">
    <property type="entry name" value="Cas1"/>
</dbReference>
<keyword evidence="5 10" id="KW-0460">Magnesium</keyword>
<dbReference type="InterPro" id="IPR002729">
    <property type="entry name" value="CRISPR-assoc_Cas1"/>
</dbReference>
<keyword evidence="8 10" id="KW-0464">Manganese</keyword>
<keyword evidence="2 10" id="KW-0479">Metal-binding</keyword>
<dbReference type="HAMAP" id="MF_01470">
    <property type="entry name" value="Cas1"/>
    <property type="match status" value="1"/>
</dbReference>
<accession>A0ABX4EFH3</accession>
<keyword evidence="6 10" id="KW-0051">Antiviral defense</keyword>
<dbReference type="EC" id="3.1.-.-" evidence="10"/>
<dbReference type="Proteomes" id="UP000216189">
    <property type="component" value="Unassembled WGS sequence"/>
</dbReference>
<evidence type="ECO:0000256" key="4">
    <source>
        <dbReference type="ARBA" id="ARBA00022801"/>
    </source>
</evidence>
<dbReference type="NCBIfam" id="TIGR00287">
    <property type="entry name" value="cas1"/>
    <property type="match status" value="1"/>
</dbReference>
<keyword evidence="7 10" id="KW-0238">DNA-binding</keyword>
<comment type="function">
    <text evidence="10">CRISPR (clustered regularly interspaced short palindromic repeat), is an adaptive immune system that provides protection against mobile genetic elements (viruses, transposable elements and conjugative plasmids). CRISPR clusters contain spacers, sequences complementary to antecedent mobile elements, and target invading nucleic acids. CRISPR clusters are transcribed and processed into CRISPR RNA (crRNA). Acts as a dsDNA endonuclease. Involved in the integration of spacer DNA into the CRISPR cassette.</text>
</comment>
<dbReference type="Pfam" id="PF01867">
    <property type="entry name" value="Cas_Cas1"/>
    <property type="match status" value="1"/>
</dbReference>